<dbReference type="AlphaFoldDB" id="A0AAU7CJ17"/>
<dbReference type="InterPro" id="IPR011040">
    <property type="entry name" value="Sialidase"/>
</dbReference>
<dbReference type="Pfam" id="PF13088">
    <property type="entry name" value="BNR_2"/>
    <property type="match status" value="1"/>
</dbReference>
<dbReference type="PANTHER" id="PTHR43752">
    <property type="entry name" value="BNR/ASP-BOX REPEAT FAMILY PROTEIN"/>
    <property type="match status" value="1"/>
</dbReference>
<dbReference type="InterPro" id="IPR036278">
    <property type="entry name" value="Sialidase_sf"/>
</dbReference>
<accession>A0AAU7CJ17</accession>
<proteinExistence type="predicted"/>
<reference evidence="3" key="1">
    <citation type="submission" date="2024-05" db="EMBL/GenBank/DDBJ databases">
        <title>Planctomycetes of the genus Singulisphaera possess chitinolytic capabilities.</title>
        <authorList>
            <person name="Ivanova A."/>
        </authorList>
    </citation>
    <scope>NUCLEOTIDE SEQUENCE</scope>
    <source>
        <strain evidence="3">Ch08T</strain>
    </source>
</reference>
<gene>
    <name evidence="3" type="ORF">V5E97_03655</name>
</gene>
<keyword evidence="3" id="KW-0378">Hydrolase</keyword>
<feature type="domain" description="Sialidase" evidence="2">
    <location>
        <begin position="64"/>
        <end position="359"/>
    </location>
</feature>
<keyword evidence="3" id="KW-0326">Glycosidase</keyword>
<dbReference type="EMBL" id="CP155447">
    <property type="protein sequence ID" value="XBH05127.1"/>
    <property type="molecule type" value="Genomic_DNA"/>
</dbReference>
<name>A0AAU7CJ17_9BACT</name>
<dbReference type="PANTHER" id="PTHR43752:SF2">
    <property type="entry name" value="BNR_ASP-BOX REPEAT FAMILY PROTEIN"/>
    <property type="match status" value="1"/>
</dbReference>
<feature type="signal peptide" evidence="1">
    <location>
        <begin position="1"/>
        <end position="27"/>
    </location>
</feature>
<dbReference type="RefSeq" id="WP_406697928.1">
    <property type="nucleotide sequence ID" value="NZ_CP155447.1"/>
</dbReference>
<protein>
    <submittedName>
        <fullName evidence="3">Sialidase family protein</fullName>
        <ecNumber evidence="3">3.2.1.-</ecNumber>
    </submittedName>
</protein>
<keyword evidence="1" id="KW-0732">Signal</keyword>
<evidence type="ECO:0000256" key="1">
    <source>
        <dbReference type="SAM" id="SignalP"/>
    </source>
</evidence>
<sequence>MTPFCQAMLGWVAGVVLLTTAPSFATAAEPQLWLDPRVQTLPSSKMGPFIRLEDGGILTVDDTSAFISKDEGSHWSAPVPMFPADQPFQISNERSILRTKDGTIVVAFMNLKTRSKGYWDVKTKGFVPDVRLDVWTVRSIDGAKTWTDAQLVQQGYAGAVRGLVQAENGNLVLATQDVLRDPARHVVTAYSSPDDGKTWAKATWVDQAGKRSPSLDLGGHGHHDGAVEPTVERLKDGTLWMLIRTARDRLWQAYSTDQGATWTNIGASPIAASAAPAMLKRLASGRLLLAWNQLYPEGKTSYERKGPDWHEKPTSYHREELSLALSDDDGKSWSPPVVIARQPGKWLSYPYVFERKPGEIWLTTMQGGLRFAIQEADILAGPKAGANE</sequence>
<feature type="chain" id="PRO_5043952502" evidence="1">
    <location>
        <begin position="28"/>
        <end position="388"/>
    </location>
</feature>
<dbReference type="SUPFAM" id="SSF50939">
    <property type="entry name" value="Sialidases"/>
    <property type="match status" value="1"/>
</dbReference>
<organism evidence="3">
    <name type="scientific">Singulisphaera sp. Ch08</name>
    <dbReference type="NCBI Taxonomy" id="3120278"/>
    <lineage>
        <taxon>Bacteria</taxon>
        <taxon>Pseudomonadati</taxon>
        <taxon>Planctomycetota</taxon>
        <taxon>Planctomycetia</taxon>
        <taxon>Isosphaerales</taxon>
        <taxon>Isosphaeraceae</taxon>
        <taxon>Singulisphaera</taxon>
    </lineage>
</organism>
<evidence type="ECO:0000259" key="2">
    <source>
        <dbReference type="Pfam" id="PF13088"/>
    </source>
</evidence>
<evidence type="ECO:0000313" key="3">
    <source>
        <dbReference type="EMBL" id="XBH05127.1"/>
    </source>
</evidence>
<dbReference type="EC" id="3.2.1.-" evidence="3"/>
<dbReference type="GO" id="GO:0016798">
    <property type="term" value="F:hydrolase activity, acting on glycosyl bonds"/>
    <property type="evidence" value="ECO:0007669"/>
    <property type="project" value="UniProtKB-KW"/>
</dbReference>
<dbReference type="Gene3D" id="2.120.10.10">
    <property type="match status" value="1"/>
</dbReference>
<dbReference type="CDD" id="cd15482">
    <property type="entry name" value="Sialidase_non-viral"/>
    <property type="match status" value="1"/>
</dbReference>